<accession>A0AB34KVQ9</accession>
<dbReference type="Pfam" id="PF24864">
    <property type="entry name" value="DUF7730"/>
    <property type="match status" value="1"/>
</dbReference>
<sequence length="242" mass="26226">MLDALIAQLCFREDAPQELLKPALSKPRTKAAALHNETKSPLLRLPAELRNMIWEDVLSFTTIHIYEDEWKGLKSSICRSKYNDHTYGTADDRTLDSPNSSSTPHQHWNDSYRTQHHPTCRLDTTAAAPSAPSPPNLSLLATCSAIHAETALLPFALNTLSFYHDTSLPPFVRRLAPAQARAIASVALPKAGNFDFGGPGGGGAWRAFAGLRRLSVVVQVAGSGLGACACGARLLLDAFPER</sequence>
<dbReference type="InterPro" id="IPR056632">
    <property type="entry name" value="DUF7730"/>
</dbReference>
<evidence type="ECO:0000313" key="3">
    <source>
        <dbReference type="EMBL" id="KAL1587615.1"/>
    </source>
</evidence>
<dbReference type="Proteomes" id="UP000803884">
    <property type="component" value="Unassembled WGS sequence"/>
</dbReference>
<feature type="domain" description="DUF7730" evidence="2">
    <location>
        <begin position="36"/>
        <end position="188"/>
    </location>
</feature>
<dbReference type="GeneID" id="96004966"/>
<evidence type="ECO:0000313" key="4">
    <source>
        <dbReference type="Proteomes" id="UP000803884"/>
    </source>
</evidence>
<dbReference type="AlphaFoldDB" id="A0AB34KVQ9"/>
<comment type="caution">
    <text evidence="3">The sequence shown here is derived from an EMBL/GenBank/DDBJ whole genome shotgun (WGS) entry which is preliminary data.</text>
</comment>
<feature type="compositionally biased region" description="Polar residues" evidence="1">
    <location>
        <begin position="96"/>
        <end position="112"/>
    </location>
</feature>
<name>A0AB34KVQ9_9PEZI</name>
<dbReference type="EMBL" id="JAAQHG020000009">
    <property type="protein sequence ID" value="KAL1587615.1"/>
    <property type="molecule type" value="Genomic_DNA"/>
</dbReference>
<evidence type="ECO:0000256" key="1">
    <source>
        <dbReference type="SAM" id="MobiDB-lite"/>
    </source>
</evidence>
<keyword evidence="4" id="KW-1185">Reference proteome</keyword>
<dbReference type="RefSeq" id="XP_069230720.1">
    <property type="nucleotide sequence ID" value="XM_069372128.1"/>
</dbReference>
<proteinExistence type="predicted"/>
<organism evidence="3 4">
    <name type="scientific">Cladosporium halotolerans</name>
    <dbReference type="NCBI Taxonomy" id="1052096"/>
    <lineage>
        <taxon>Eukaryota</taxon>
        <taxon>Fungi</taxon>
        <taxon>Dikarya</taxon>
        <taxon>Ascomycota</taxon>
        <taxon>Pezizomycotina</taxon>
        <taxon>Dothideomycetes</taxon>
        <taxon>Dothideomycetidae</taxon>
        <taxon>Cladosporiales</taxon>
        <taxon>Cladosporiaceae</taxon>
        <taxon>Cladosporium</taxon>
    </lineage>
</organism>
<reference evidence="3 4" key="1">
    <citation type="journal article" date="2020" name="Microbiol. Resour. Announc.">
        <title>Draft Genome Sequence of a Cladosporium Species Isolated from the Mesophotic Ascidian Didemnum maculosum.</title>
        <authorList>
            <person name="Gioti A."/>
            <person name="Siaperas R."/>
            <person name="Nikolaivits E."/>
            <person name="Le Goff G."/>
            <person name="Ouazzani J."/>
            <person name="Kotoulas G."/>
            <person name="Topakas E."/>
        </authorList>
    </citation>
    <scope>NUCLEOTIDE SEQUENCE [LARGE SCALE GENOMIC DNA]</scope>
    <source>
        <strain evidence="3 4">TM138-S3</strain>
    </source>
</reference>
<protein>
    <recommendedName>
        <fullName evidence="2">DUF7730 domain-containing protein</fullName>
    </recommendedName>
</protein>
<dbReference type="PANTHER" id="PTHR38790">
    <property type="entry name" value="2EXR DOMAIN-CONTAINING PROTEIN-RELATED"/>
    <property type="match status" value="1"/>
</dbReference>
<dbReference type="PANTHER" id="PTHR38790:SF4">
    <property type="entry name" value="2EXR DOMAIN-CONTAINING PROTEIN"/>
    <property type="match status" value="1"/>
</dbReference>
<evidence type="ECO:0000259" key="2">
    <source>
        <dbReference type="Pfam" id="PF24864"/>
    </source>
</evidence>
<gene>
    <name evidence="3" type="ORF">WHR41_03522</name>
</gene>
<feature type="region of interest" description="Disordered" evidence="1">
    <location>
        <begin position="88"/>
        <end position="116"/>
    </location>
</feature>